<dbReference type="Pfam" id="PF02755">
    <property type="entry name" value="RPEL"/>
    <property type="match status" value="4"/>
</dbReference>
<dbReference type="PANTHER" id="PTHR12751:SF6">
    <property type="entry name" value="PHOSPHATASE AND ACTIN REGULATOR 1"/>
    <property type="match status" value="1"/>
</dbReference>
<evidence type="ECO:0000256" key="2">
    <source>
        <dbReference type="ARBA" id="ARBA00004496"/>
    </source>
</evidence>
<keyword evidence="15" id="KW-1185">Reference proteome</keyword>
<keyword evidence="5 12" id="KW-0677">Repeat</keyword>
<accession>A0A8C3CDA8</accession>
<evidence type="ECO:0000256" key="6">
    <source>
        <dbReference type="ARBA" id="ARBA00023018"/>
    </source>
</evidence>
<dbReference type="GO" id="GO:0005634">
    <property type="term" value="C:nucleus"/>
    <property type="evidence" value="ECO:0007669"/>
    <property type="project" value="UniProtKB-SubCell"/>
</dbReference>
<dbReference type="GO" id="GO:0043149">
    <property type="term" value="P:stress fiber assembly"/>
    <property type="evidence" value="ECO:0007669"/>
    <property type="project" value="TreeGrafter"/>
</dbReference>
<comment type="subcellular location">
    <subcellularLocation>
        <location evidence="2">Cytoplasm</location>
    </subcellularLocation>
    <subcellularLocation>
        <location evidence="1">Nucleus</location>
    </subcellularLocation>
    <subcellularLocation>
        <location evidence="10">Synapse</location>
    </subcellularLocation>
</comment>
<evidence type="ECO:0000256" key="11">
    <source>
        <dbReference type="PROSITE-ProRule" id="PRU00401"/>
    </source>
</evidence>
<dbReference type="GO" id="GO:0003779">
    <property type="term" value="F:actin binding"/>
    <property type="evidence" value="ECO:0007669"/>
    <property type="project" value="UniProtKB-KW"/>
</dbReference>
<reference evidence="14" key="2">
    <citation type="submission" date="2025-09" db="UniProtKB">
        <authorList>
            <consortium name="Ensembl"/>
        </authorList>
    </citation>
    <scope>IDENTIFICATION</scope>
</reference>
<name>A0A8C3CDA8_CAIMO</name>
<evidence type="ECO:0000256" key="10">
    <source>
        <dbReference type="ARBA" id="ARBA00034103"/>
    </source>
</evidence>
<feature type="region of interest" description="Disordered" evidence="13">
    <location>
        <begin position="1"/>
        <end position="25"/>
    </location>
</feature>
<evidence type="ECO:0000256" key="3">
    <source>
        <dbReference type="ARBA" id="ARBA00009795"/>
    </source>
</evidence>
<evidence type="ECO:0000256" key="9">
    <source>
        <dbReference type="ARBA" id="ARBA00023272"/>
    </source>
</evidence>
<feature type="region of interest" description="Disordered" evidence="13">
    <location>
        <begin position="227"/>
        <end position="247"/>
    </location>
</feature>
<evidence type="ECO:0000256" key="5">
    <source>
        <dbReference type="ARBA" id="ARBA00022737"/>
    </source>
</evidence>
<feature type="compositionally biased region" description="Basic and acidic residues" evidence="13">
    <location>
        <begin position="523"/>
        <end position="546"/>
    </location>
</feature>
<feature type="region of interest" description="Disordered" evidence="13">
    <location>
        <begin position="396"/>
        <end position="415"/>
    </location>
</feature>
<feature type="compositionally biased region" description="Acidic residues" evidence="13">
    <location>
        <begin position="448"/>
        <end position="459"/>
    </location>
</feature>
<evidence type="ECO:0000256" key="1">
    <source>
        <dbReference type="ARBA" id="ARBA00004123"/>
    </source>
</evidence>
<dbReference type="Ensembl" id="ENSCMMT00000021486.1">
    <property type="protein sequence ID" value="ENSCMMP00000019569.1"/>
    <property type="gene ID" value="ENSCMMG00000012267.1"/>
</dbReference>
<reference evidence="14" key="1">
    <citation type="submission" date="2025-08" db="UniProtKB">
        <authorList>
            <consortium name="Ensembl"/>
        </authorList>
    </citation>
    <scope>IDENTIFICATION</scope>
</reference>
<dbReference type="GO" id="GO:0004864">
    <property type="term" value="F:protein phosphatase inhibitor activity"/>
    <property type="evidence" value="ECO:0007669"/>
    <property type="project" value="UniProtKB-UniRule"/>
</dbReference>
<evidence type="ECO:0000256" key="13">
    <source>
        <dbReference type="SAM" id="MobiDB-lite"/>
    </source>
</evidence>
<evidence type="ECO:0000256" key="7">
    <source>
        <dbReference type="ARBA" id="ARBA00023203"/>
    </source>
</evidence>
<dbReference type="GO" id="GO:0045202">
    <property type="term" value="C:synapse"/>
    <property type="evidence" value="ECO:0007669"/>
    <property type="project" value="UniProtKB-SubCell"/>
</dbReference>
<keyword evidence="4" id="KW-0963">Cytoplasm</keyword>
<proteinExistence type="inferred from homology"/>
<keyword evidence="9" id="KW-0650">Protein phosphatase inhibitor</keyword>
<feature type="repeat" description="RPEL" evidence="11">
    <location>
        <begin position="474"/>
        <end position="499"/>
    </location>
</feature>
<organism evidence="14 15">
    <name type="scientific">Cairina moschata</name>
    <name type="common">Muscovy duck</name>
    <dbReference type="NCBI Taxonomy" id="8855"/>
    <lineage>
        <taxon>Eukaryota</taxon>
        <taxon>Metazoa</taxon>
        <taxon>Chordata</taxon>
        <taxon>Craniata</taxon>
        <taxon>Vertebrata</taxon>
        <taxon>Euteleostomi</taxon>
        <taxon>Archelosauria</taxon>
        <taxon>Archosauria</taxon>
        <taxon>Dinosauria</taxon>
        <taxon>Saurischia</taxon>
        <taxon>Theropoda</taxon>
        <taxon>Coelurosauria</taxon>
        <taxon>Aves</taxon>
        <taxon>Neognathae</taxon>
        <taxon>Galloanserae</taxon>
        <taxon>Anseriformes</taxon>
        <taxon>Anatidae</taxon>
        <taxon>Anatinae</taxon>
        <taxon>Cairina</taxon>
    </lineage>
</organism>
<comment type="subunit">
    <text evidence="12">Binds PPP1CA and actin.</text>
</comment>
<evidence type="ECO:0000313" key="14">
    <source>
        <dbReference type="Ensembl" id="ENSCMMP00000019569.1"/>
    </source>
</evidence>
<feature type="repeat" description="RPEL" evidence="11">
    <location>
        <begin position="512"/>
        <end position="537"/>
    </location>
</feature>
<evidence type="ECO:0000256" key="8">
    <source>
        <dbReference type="ARBA" id="ARBA00023242"/>
    </source>
</evidence>
<keyword evidence="8" id="KW-0539">Nucleus</keyword>
<feature type="region of interest" description="Disordered" evidence="13">
    <location>
        <begin position="513"/>
        <end position="546"/>
    </location>
</feature>
<dbReference type="GO" id="GO:0005737">
    <property type="term" value="C:cytoplasm"/>
    <property type="evidence" value="ECO:0007669"/>
    <property type="project" value="UniProtKB-SubCell"/>
</dbReference>
<dbReference type="SMART" id="SM00707">
    <property type="entry name" value="RPEL"/>
    <property type="match status" value="4"/>
</dbReference>
<dbReference type="PANTHER" id="PTHR12751">
    <property type="entry name" value="PHOSPHATASE AND ACTIN REGULATOR PHACTR"/>
    <property type="match status" value="1"/>
</dbReference>
<dbReference type="Proteomes" id="UP000694556">
    <property type="component" value="Unassembled WGS sequence"/>
</dbReference>
<dbReference type="AlphaFoldDB" id="A0A8C3CDA8"/>
<comment type="similarity">
    <text evidence="3 12">Belongs to the phosphatase and actin regulator family.</text>
</comment>
<feature type="repeat" description="RPEL" evidence="11">
    <location>
        <begin position="550"/>
        <end position="575"/>
    </location>
</feature>
<protein>
    <recommendedName>
        <fullName evidence="12">Phosphatase and actin regulator</fullName>
    </recommendedName>
</protein>
<sequence length="632" mass="71213">MLSVLQPSPDALVEEQGRGGQPGWGALLPTPARLPLCPALPSILVVRVTDERQGESERMADCTHARQTGMLAFSFPNGRQGSVSDMSGEKPKKKAFYLVRMKPLKEPTTNNVSFVIQCHIGKEIKHICSNCSRGEEARDAEEVERLAAMRSDSLVPGTHTPPIRRRSKFATLGRLFKPWKWRKKKSEKFKHTSAALERKISMRQSREELIKRGVLKEIFDKDGELSIPNDEGALENGQPLGTGPVLSSSQVSLPALAELESGSAPGEPCSYEVLPTTEIMDGTDPGAPVKLPCMPVKLSPPLPPKKVMICMPLGGPDLSLSSYSTQKSSQQPLSQHHHTVLPSQLAAHQHQLQYSSHSQHLPSGSSTLPIHPSGCRMIEELNKTLAMTMQRLESSGLHTGDSVTKPGPGGLPDMRQVPTVVIECDDNKENVPHETNYEDSSCLYTRQEEEEEEEEDEDNSLFTSSLAMKVCRKDSLAIKLSNRPSKRELEEKNILPMQTDEERLELRQQIGTKLTRRLSQRPTAEELEQRNILKPRNEQEEQEEKREIKRRLTRKLSQRPTVEELRERKILIRFSDYVEVADAQDYDRRADKPWTRLTAADKAAIRKELNEFKSTEMEVHELSRHLTRFHRP</sequence>
<dbReference type="Gene3D" id="6.10.140.2130">
    <property type="match status" value="1"/>
</dbReference>
<evidence type="ECO:0000256" key="12">
    <source>
        <dbReference type="RuleBase" id="RU301113"/>
    </source>
</evidence>
<keyword evidence="6" id="KW-0770">Synapse</keyword>
<dbReference type="PROSITE" id="PS51073">
    <property type="entry name" value="RPEL"/>
    <property type="match status" value="4"/>
</dbReference>
<evidence type="ECO:0000256" key="4">
    <source>
        <dbReference type="ARBA" id="ARBA00022490"/>
    </source>
</evidence>
<dbReference type="Gene3D" id="6.10.140.1750">
    <property type="match status" value="1"/>
</dbReference>
<feature type="region of interest" description="Disordered" evidence="13">
    <location>
        <begin position="430"/>
        <end position="461"/>
    </location>
</feature>
<feature type="repeat" description="RPEL" evidence="11">
    <location>
        <begin position="194"/>
        <end position="219"/>
    </location>
</feature>
<dbReference type="GO" id="GO:0048870">
    <property type="term" value="P:cell motility"/>
    <property type="evidence" value="ECO:0007669"/>
    <property type="project" value="TreeGrafter"/>
</dbReference>
<dbReference type="InterPro" id="IPR004018">
    <property type="entry name" value="RPEL_repeat"/>
</dbReference>
<keyword evidence="7 12" id="KW-0009">Actin-binding</keyword>
<evidence type="ECO:0000313" key="15">
    <source>
        <dbReference type="Proteomes" id="UP000694556"/>
    </source>
</evidence>